<dbReference type="EMBL" id="GECZ01022761">
    <property type="protein sequence ID" value="JAS47008.1"/>
    <property type="molecule type" value="Transcribed_RNA"/>
</dbReference>
<evidence type="ECO:0000313" key="1">
    <source>
        <dbReference type="EMBL" id="JAS47008.1"/>
    </source>
</evidence>
<dbReference type="AlphaFoldDB" id="A0A1B6F9Y3"/>
<feature type="non-terminal residue" evidence="1">
    <location>
        <position position="1"/>
    </location>
</feature>
<proteinExistence type="predicted"/>
<organism evidence="1">
    <name type="scientific">Cuerna arida</name>
    <dbReference type="NCBI Taxonomy" id="1464854"/>
    <lineage>
        <taxon>Eukaryota</taxon>
        <taxon>Metazoa</taxon>
        <taxon>Ecdysozoa</taxon>
        <taxon>Arthropoda</taxon>
        <taxon>Hexapoda</taxon>
        <taxon>Insecta</taxon>
        <taxon>Pterygota</taxon>
        <taxon>Neoptera</taxon>
        <taxon>Paraneoptera</taxon>
        <taxon>Hemiptera</taxon>
        <taxon>Auchenorrhyncha</taxon>
        <taxon>Membracoidea</taxon>
        <taxon>Cicadellidae</taxon>
        <taxon>Cicadellinae</taxon>
        <taxon>Proconiini</taxon>
        <taxon>Cuerna</taxon>
    </lineage>
</organism>
<sequence length="136" mass="15186">CEIVRILKVIDLLPLCEQYFNKKCKLMENKPYSSVVEENNGSLNGISINCDNRKHVPVSTSVSLTNYNTNKSLISSNVPQNNSSKKEIPLLTLDLDKNLIESTIKTKKIVTEVSKQCINLNRGSKCNTRLTSISGE</sequence>
<feature type="non-terminal residue" evidence="1">
    <location>
        <position position="136"/>
    </location>
</feature>
<gene>
    <name evidence="1" type="ORF">g.1389</name>
</gene>
<protein>
    <submittedName>
        <fullName evidence="1">Uncharacterized protein</fullName>
    </submittedName>
</protein>
<accession>A0A1B6F9Y3</accession>
<name>A0A1B6F9Y3_9HEMI</name>
<reference evidence="1" key="1">
    <citation type="submission" date="2015-11" db="EMBL/GenBank/DDBJ databases">
        <title>De novo transcriptome assembly of four potential Pierce s Disease insect vectors from Arizona vineyards.</title>
        <authorList>
            <person name="Tassone E.E."/>
        </authorList>
    </citation>
    <scope>NUCLEOTIDE SEQUENCE</scope>
</reference>